<feature type="signal peptide" evidence="1">
    <location>
        <begin position="1"/>
        <end position="27"/>
    </location>
</feature>
<dbReference type="Pfam" id="PF19089">
    <property type="entry name" value="DUF5777"/>
    <property type="match status" value="1"/>
</dbReference>
<dbReference type="InterPro" id="IPR045916">
    <property type="entry name" value="DUF5777"/>
</dbReference>
<keyword evidence="4" id="KW-1185">Reference proteome</keyword>
<feature type="chain" id="PRO_5047547702" evidence="1">
    <location>
        <begin position="28"/>
        <end position="301"/>
    </location>
</feature>
<dbReference type="Proteomes" id="UP000831113">
    <property type="component" value="Chromosome"/>
</dbReference>
<name>A0ABY4CVI7_9BACT</name>
<proteinExistence type="predicted"/>
<gene>
    <name evidence="3" type="ORF">MTX78_18590</name>
</gene>
<keyword evidence="1" id="KW-0732">Signal</keyword>
<dbReference type="RefSeq" id="WP_243797326.1">
    <property type="nucleotide sequence ID" value="NZ_CP094669.1"/>
</dbReference>
<evidence type="ECO:0000313" key="3">
    <source>
        <dbReference type="EMBL" id="UOG74116.1"/>
    </source>
</evidence>
<sequence length="301" mass="33571">MTSTFTRWYLATGLASALLLAPGSTHAQDLLNQLESTPTDSLRREYVTATFKGTRIVNGHSIETPGRGSMLFLISHRFGTLNSGAYEFFGLDQATIRLGLEYGLTDRLAVGVGRSSLEKTYDGFVKYKVLRQSSGPRPLPVSVTLLATSAVSTLKFQPQPERSTTSRFTYTYQALLARKFSSNLSVQLMPTLVHRNYVALRRDQNDVYALGAAARQKLTKRVALTAEYYYVLPGNTADDYRNSLALGFDIETGGHVFQLHFTNSQGMIEKFFIPQTTGNFFDGDIYFGFNISRAFQLSNRE</sequence>
<dbReference type="EMBL" id="CP094669">
    <property type="protein sequence ID" value="UOG74116.1"/>
    <property type="molecule type" value="Genomic_DNA"/>
</dbReference>
<accession>A0ABY4CVI7</accession>
<evidence type="ECO:0000259" key="2">
    <source>
        <dbReference type="Pfam" id="PF19089"/>
    </source>
</evidence>
<reference evidence="3 4" key="1">
    <citation type="submission" date="2022-03" db="EMBL/GenBank/DDBJ databases">
        <title>Hymenobactersp. isolated from the air.</title>
        <authorList>
            <person name="Won M."/>
            <person name="Kwon S.-W."/>
        </authorList>
    </citation>
    <scope>NUCLEOTIDE SEQUENCE [LARGE SCALE GENOMIC DNA]</scope>
    <source>
        <strain evidence="3 4">KACC 21982</strain>
    </source>
</reference>
<evidence type="ECO:0000256" key="1">
    <source>
        <dbReference type="SAM" id="SignalP"/>
    </source>
</evidence>
<feature type="domain" description="DUF5777" evidence="2">
    <location>
        <begin position="51"/>
        <end position="295"/>
    </location>
</feature>
<organism evidence="3 4">
    <name type="scientific">Hymenobacter tibetensis</name>
    <dbReference type="NCBI Taxonomy" id="497967"/>
    <lineage>
        <taxon>Bacteria</taxon>
        <taxon>Pseudomonadati</taxon>
        <taxon>Bacteroidota</taxon>
        <taxon>Cytophagia</taxon>
        <taxon>Cytophagales</taxon>
        <taxon>Hymenobacteraceae</taxon>
        <taxon>Hymenobacter</taxon>
    </lineage>
</organism>
<evidence type="ECO:0000313" key="4">
    <source>
        <dbReference type="Proteomes" id="UP000831113"/>
    </source>
</evidence>
<protein>
    <submittedName>
        <fullName evidence="3">DUF5777 family beta-barrel protein</fullName>
    </submittedName>
</protein>